<dbReference type="RefSeq" id="WP_007743300.1">
    <property type="nucleotide sequence ID" value="NZ_AOMF01000180.1"/>
</dbReference>
<comment type="caution">
    <text evidence="2">The sequence shown here is derived from an EMBL/GenBank/DDBJ whole genome shotgun (WGS) entry which is preliminary data.</text>
</comment>
<dbReference type="AlphaFoldDB" id="M0MW00"/>
<dbReference type="Proteomes" id="UP000011680">
    <property type="component" value="Unassembled WGS sequence"/>
</dbReference>
<keyword evidence="1" id="KW-1133">Transmembrane helix</keyword>
<sequence length="332" mass="37036">MQTPVAHSQLREDFEEPIAVWNASPALRFGVVLLLLDFAWSSIAPSESGLLAVSVITTLFGGLSAIGIACVFTGVVEQVEWNTTEKTSRLDWLPRLRFETRVFGSQQLAFPPDRPIGFQPPREISSGSMAKRLLIAFIWMLPLLWILPQFWQGMTVLWGTPSIGELDWLLFVKISVAVTLLHEAIHALVAVHYGCGISTGVILPLAAYIRPSGAFLSRRKRILITLAPTVVITPIFVPVLFHANGWLVTVAFYGLLFNTVGAVDDLRSVWYLLKVPSSRLYYTSADRDDPMLVYDRFSQPNSVTLLERCEAVVLRLTDPLKIEQNPASRHSH</sequence>
<dbReference type="Pfam" id="PF11667">
    <property type="entry name" value="DUF3267"/>
    <property type="match status" value="1"/>
</dbReference>
<name>M0MW00_9EURY</name>
<feature type="transmembrane region" description="Helical" evidence="1">
    <location>
        <begin position="133"/>
        <end position="151"/>
    </location>
</feature>
<keyword evidence="3" id="KW-1185">Reference proteome</keyword>
<protein>
    <submittedName>
        <fullName evidence="2">Uncharacterized protein</fullName>
    </submittedName>
</protein>
<proteinExistence type="predicted"/>
<dbReference type="EMBL" id="AOMF01000180">
    <property type="protein sequence ID" value="EMA48979.1"/>
    <property type="molecule type" value="Genomic_DNA"/>
</dbReference>
<evidence type="ECO:0000256" key="1">
    <source>
        <dbReference type="SAM" id="Phobius"/>
    </source>
</evidence>
<keyword evidence="1" id="KW-0812">Transmembrane</keyword>
<evidence type="ECO:0000313" key="3">
    <source>
        <dbReference type="Proteomes" id="UP000011680"/>
    </source>
</evidence>
<keyword evidence="1" id="KW-0472">Membrane</keyword>
<feature type="transmembrane region" description="Helical" evidence="1">
    <location>
        <begin position="50"/>
        <end position="76"/>
    </location>
</feature>
<accession>M0MW00</accession>
<dbReference type="STRING" id="1227457.C451_19683"/>
<feature type="transmembrane region" description="Helical" evidence="1">
    <location>
        <begin position="185"/>
        <end position="209"/>
    </location>
</feature>
<organism evidence="2 3">
    <name type="scientific">Halococcus thailandensis JCM 13552</name>
    <dbReference type="NCBI Taxonomy" id="1227457"/>
    <lineage>
        <taxon>Archaea</taxon>
        <taxon>Methanobacteriati</taxon>
        <taxon>Methanobacteriota</taxon>
        <taxon>Stenosarchaea group</taxon>
        <taxon>Halobacteria</taxon>
        <taxon>Halobacteriales</taxon>
        <taxon>Halococcaceae</taxon>
        <taxon>Halococcus</taxon>
    </lineage>
</organism>
<gene>
    <name evidence="2" type="ORF">C451_19683</name>
</gene>
<dbReference type="InterPro" id="IPR021683">
    <property type="entry name" value="DUF3267"/>
</dbReference>
<feature type="transmembrane region" description="Helical" evidence="1">
    <location>
        <begin position="246"/>
        <end position="263"/>
    </location>
</feature>
<reference evidence="2 3" key="1">
    <citation type="journal article" date="2014" name="PLoS Genet.">
        <title>Phylogenetically driven sequencing of extremely halophilic archaea reveals strategies for static and dynamic osmo-response.</title>
        <authorList>
            <person name="Becker E.A."/>
            <person name="Seitzer P.M."/>
            <person name="Tritt A."/>
            <person name="Larsen D."/>
            <person name="Krusor M."/>
            <person name="Yao A.I."/>
            <person name="Wu D."/>
            <person name="Madern D."/>
            <person name="Eisen J.A."/>
            <person name="Darling A.E."/>
            <person name="Facciotti M.T."/>
        </authorList>
    </citation>
    <scope>NUCLEOTIDE SEQUENCE [LARGE SCALE GENOMIC DNA]</scope>
    <source>
        <strain evidence="2 3">JCM 13552</strain>
    </source>
</reference>
<feature type="transmembrane region" description="Helical" evidence="1">
    <location>
        <begin position="221"/>
        <end position="240"/>
    </location>
</feature>
<evidence type="ECO:0000313" key="2">
    <source>
        <dbReference type="EMBL" id="EMA48979.1"/>
    </source>
</evidence>